<comment type="caution">
    <text evidence="2">The sequence shown here is derived from an EMBL/GenBank/DDBJ whole genome shotgun (WGS) entry which is preliminary data.</text>
</comment>
<feature type="region of interest" description="Disordered" evidence="1">
    <location>
        <begin position="112"/>
        <end position="146"/>
    </location>
</feature>
<accession>A0AAV3RXK8</accession>
<proteinExistence type="predicted"/>
<feature type="region of interest" description="Disordered" evidence="1">
    <location>
        <begin position="84"/>
        <end position="103"/>
    </location>
</feature>
<dbReference type="Proteomes" id="UP001454036">
    <property type="component" value="Unassembled WGS sequence"/>
</dbReference>
<protein>
    <submittedName>
        <fullName evidence="2">Uncharacterized protein</fullName>
    </submittedName>
</protein>
<evidence type="ECO:0000313" key="3">
    <source>
        <dbReference type="Proteomes" id="UP001454036"/>
    </source>
</evidence>
<reference evidence="2 3" key="1">
    <citation type="submission" date="2024-01" db="EMBL/GenBank/DDBJ databases">
        <title>The complete chloroplast genome sequence of Lithospermum erythrorhizon: insights into the phylogenetic relationship among Boraginaceae species and the maternal lineages of purple gromwells.</title>
        <authorList>
            <person name="Okada T."/>
            <person name="Watanabe K."/>
        </authorList>
    </citation>
    <scope>NUCLEOTIDE SEQUENCE [LARGE SCALE GENOMIC DNA]</scope>
</reference>
<feature type="compositionally biased region" description="Polar residues" evidence="1">
    <location>
        <begin position="121"/>
        <end position="146"/>
    </location>
</feature>
<organism evidence="2 3">
    <name type="scientific">Lithospermum erythrorhizon</name>
    <name type="common">Purple gromwell</name>
    <name type="synonym">Lithospermum officinale var. erythrorhizon</name>
    <dbReference type="NCBI Taxonomy" id="34254"/>
    <lineage>
        <taxon>Eukaryota</taxon>
        <taxon>Viridiplantae</taxon>
        <taxon>Streptophyta</taxon>
        <taxon>Embryophyta</taxon>
        <taxon>Tracheophyta</taxon>
        <taxon>Spermatophyta</taxon>
        <taxon>Magnoliopsida</taxon>
        <taxon>eudicotyledons</taxon>
        <taxon>Gunneridae</taxon>
        <taxon>Pentapetalae</taxon>
        <taxon>asterids</taxon>
        <taxon>lamiids</taxon>
        <taxon>Boraginales</taxon>
        <taxon>Boraginaceae</taxon>
        <taxon>Boraginoideae</taxon>
        <taxon>Lithospermeae</taxon>
        <taxon>Lithospermum</taxon>
    </lineage>
</organism>
<sequence>MGFTGEMVSPLGVSNLIVMMGKHPEQATRMMEFNTVDMEDGAYSGIIGLPALSQFEAMRYSWLDTKGQAISAGEAGRALERVRMQSLGNGRPHSGRSRNAAGREWRQSLAKNYELGRSGEETSPLTVSQRKDGISSSASSNLACTT</sequence>
<evidence type="ECO:0000313" key="2">
    <source>
        <dbReference type="EMBL" id="GAA0185370.1"/>
    </source>
</evidence>
<name>A0AAV3RXK8_LITER</name>
<dbReference type="EMBL" id="BAABME010012661">
    <property type="protein sequence ID" value="GAA0185370.1"/>
    <property type="molecule type" value="Genomic_DNA"/>
</dbReference>
<evidence type="ECO:0000256" key="1">
    <source>
        <dbReference type="SAM" id="MobiDB-lite"/>
    </source>
</evidence>
<gene>
    <name evidence="2" type="ORF">LIER_32658</name>
</gene>
<keyword evidence="3" id="KW-1185">Reference proteome</keyword>
<dbReference type="AlphaFoldDB" id="A0AAV3RXK8"/>